<dbReference type="GO" id="GO:1990904">
    <property type="term" value="C:ribonucleoprotein complex"/>
    <property type="evidence" value="ECO:0007669"/>
    <property type="project" value="UniProtKB-KW"/>
</dbReference>
<evidence type="ECO:0000313" key="5">
    <source>
        <dbReference type="Proteomes" id="UP000295264"/>
    </source>
</evidence>
<keyword evidence="5" id="KW-1185">Reference proteome</keyword>
<feature type="non-terminal residue" evidence="4">
    <location>
        <position position="1"/>
    </location>
</feature>
<keyword evidence="3" id="KW-0687">Ribonucleoprotein</keyword>
<evidence type="ECO:0000256" key="1">
    <source>
        <dbReference type="ARBA" id="ARBA00009364"/>
    </source>
</evidence>
<evidence type="ECO:0008006" key="6">
    <source>
        <dbReference type="Google" id="ProtNLM"/>
    </source>
</evidence>
<keyword evidence="2" id="KW-0689">Ribosomal protein</keyword>
<name>A0A484GHE4_SOUCH</name>
<dbReference type="InterPro" id="IPR000552">
    <property type="entry name" value="Ribosomal_eL44"/>
</dbReference>
<dbReference type="EMBL" id="QWLN02007615">
    <property type="protein sequence ID" value="TEA35207.1"/>
    <property type="molecule type" value="Genomic_DNA"/>
</dbReference>
<comment type="similarity">
    <text evidence="1">Belongs to the eukaryotic ribosomal protein eL42 family.</text>
</comment>
<dbReference type="GO" id="GO:0003735">
    <property type="term" value="F:structural constituent of ribosome"/>
    <property type="evidence" value="ECO:0007669"/>
    <property type="project" value="InterPro"/>
</dbReference>
<accession>A0A484GHE4</accession>
<reference evidence="4 5" key="1">
    <citation type="journal article" date="2018" name="Genomics">
        <title>Molecular footprints of inshore aquatic adaptation in Indo-Pacific humpback dolphin (Sousa chinensis).</title>
        <authorList>
            <person name="Ming Y."/>
            <person name="Jian J."/>
            <person name="Yu F."/>
            <person name="Yu X."/>
            <person name="Wang J."/>
            <person name="Liu W."/>
        </authorList>
    </citation>
    <scope>NUCLEOTIDE SEQUENCE [LARGE SCALE GENOMIC DNA]</scope>
    <source>
        <strain evidence="4">MY-2018</strain>
        <tissue evidence="4">Skin</tissue>
    </source>
</reference>
<gene>
    <name evidence="4" type="ORF">DBR06_SOUSAS2810075</name>
</gene>
<dbReference type="PANTHER" id="PTHR10369">
    <property type="entry name" value="60S RIBOSOMAL PROTEIN L36A/L44"/>
    <property type="match status" value="1"/>
</dbReference>
<comment type="caution">
    <text evidence="4">The sequence shown here is derived from an EMBL/GenBank/DDBJ whole genome shotgun (WGS) entry which is preliminary data.</text>
</comment>
<dbReference type="GO" id="GO:0006412">
    <property type="term" value="P:translation"/>
    <property type="evidence" value="ECO:0007669"/>
    <property type="project" value="InterPro"/>
</dbReference>
<dbReference type="Proteomes" id="UP000295264">
    <property type="component" value="Unassembled WGS sequence"/>
</dbReference>
<dbReference type="InterPro" id="IPR011332">
    <property type="entry name" value="Ribosomal_zn-bd"/>
</dbReference>
<sequence>AFRADHATPSVANIAKTQRTSCKKCGKHQPHYVTQYKKGKDPL</sequence>
<evidence type="ECO:0000313" key="4">
    <source>
        <dbReference type="EMBL" id="TEA35207.1"/>
    </source>
</evidence>
<dbReference type="GO" id="GO:0005840">
    <property type="term" value="C:ribosome"/>
    <property type="evidence" value="ECO:0007669"/>
    <property type="project" value="UniProtKB-KW"/>
</dbReference>
<dbReference type="InterPro" id="IPR053708">
    <property type="entry name" value="Ribosomal_LSU_eL42"/>
</dbReference>
<dbReference type="Gene3D" id="3.10.450.80">
    <property type="match status" value="1"/>
</dbReference>
<organism evidence="4 5">
    <name type="scientific">Sousa chinensis</name>
    <name type="common">Indo-pacific humpbacked dolphin</name>
    <name type="synonym">Steno chinensis</name>
    <dbReference type="NCBI Taxonomy" id="103600"/>
    <lineage>
        <taxon>Eukaryota</taxon>
        <taxon>Metazoa</taxon>
        <taxon>Chordata</taxon>
        <taxon>Craniata</taxon>
        <taxon>Vertebrata</taxon>
        <taxon>Euteleostomi</taxon>
        <taxon>Mammalia</taxon>
        <taxon>Eutheria</taxon>
        <taxon>Laurasiatheria</taxon>
        <taxon>Artiodactyla</taxon>
        <taxon>Whippomorpha</taxon>
        <taxon>Cetacea</taxon>
        <taxon>Odontoceti</taxon>
        <taxon>Delphinidae</taxon>
        <taxon>Sousa</taxon>
    </lineage>
</organism>
<evidence type="ECO:0000256" key="2">
    <source>
        <dbReference type="ARBA" id="ARBA00022980"/>
    </source>
</evidence>
<feature type="non-terminal residue" evidence="4">
    <location>
        <position position="43"/>
    </location>
</feature>
<protein>
    <recommendedName>
        <fullName evidence="6">60S ribosomal protein L36a</fullName>
    </recommendedName>
</protein>
<dbReference type="SUPFAM" id="SSF57829">
    <property type="entry name" value="Zn-binding ribosomal proteins"/>
    <property type="match status" value="1"/>
</dbReference>
<evidence type="ECO:0000256" key="3">
    <source>
        <dbReference type="ARBA" id="ARBA00023274"/>
    </source>
</evidence>
<dbReference type="AlphaFoldDB" id="A0A484GHE4"/>
<proteinExistence type="inferred from homology"/>